<name>A0A6H2H8E4_9BURK</name>
<protein>
    <submittedName>
        <fullName evidence="1">Uncharacterized protein</fullName>
    </submittedName>
</protein>
<evidence type="ECO:0000313" key="1">
    <source>
        <dbReference type="EMBL" id="QJC55864.1"/>
    </source>
</evidence>
<proteinExistence type="predicted"/>
<sequence>MNQLPIEPLDTPSDPLMAPVASEFNSLEPLQATKKKFIRTRRIWSLSLGTAEVWRQDPAFGELAEMVMSLSGTNNKINAKQAICEMRTKAQALRNRVPPLTASALVKVIRRTEAACGAVLDKGARVQEVQASWDHFIACLESKQDPPPT</sequence>
<dbReference type="AlphaFoldDB" id="A0A6H2H8E4"/>
<evidence type="ECO:0000313" key="2">
    <source>
        <dbReference type="Proteomes" id="UP000502041"/>
    </source>
</evidence>
<dbReference type="Proteomes" id="UP000502041">
    <property type="component" value="Chromosome"/>
</dbReference>
<keyword evidence="2" id="KW-1185">Reference proteome</keyword>
<accession>A0A6H2H8E4</accession>
<dbReference type="RefSeq" id="WP_168921662.1">
    <property type="nucleotide sequence ID" value="NZ_CP051461.1"/>
</dbReference>
<reference evidence="1 2" key="1">
    <citation type="submission" date="2020-04" db="EMBL/GenBank/DDBJ databases">
        <title>Complete genome of a Psychrophilic, Marine, Gas Vacuolate Bacterium Polaromonas vacuolata KCTC 22033T.</title>
        <authorList>
            <person name="Hwang K."/>
            <person name="Kim K.M."/>
        </authorList>
    </citation>
    <scope>NUCLEOTIDE SEQUENCE [LARGE SCALE GENOMIC DNA]</scope>
    <source>
        <strain evidence="1 2">KCTC 22033</strain>
    </source>
</reference>
<gene>
    <name evidence="1" type="ORF">HC248_01148</name>
</gene>
<dbReference type="EMBL" id="CP051461">
    <property type="protein sequence ID" value="QJC55864.1"/>
    <property type="molecule type" value="Genomic_DNA"/>
</dbReference>
<organism evidence="1 2">
    <name type="scientific">Polaromonas vacuolata</name>
    <dbReference type="NCBI Taxonomy" id="37448"/>
    <lineage>
        <taxon>Bacteria</taxon>
        <taxon>Pseudomonadati</taxon>
        <taxon>Pseudomonadota</taxon>
        <taxon>Betaproteobacteria</taxon>
        <taxon>Burkholderiales</taxon>
        <taxon>Comamonadaceae</taxon>
        <taxon>Polaromonas</taxon>
    </lineage>
</organism>
<dbReference type="KEGG" id="pvac:HC248_01148"/>